<accession>A0A6I6XS08</accession>
<evidence type="ECO:0000313" key="2">
    <source>
        <dbReference type="EMBL" id="QHG62926.1"/>
    </source>
</evidence>
<keyword evidence="1" id="KW-0472">Membrane</keyword>
<proteinExistence type="predicted"/>
<evidence type="ECO:0000256" key="1">
    <source>
        <dbReference type="SAM" id="Phobius"/>
    </source>
</evidence>
<feature type="transmembrane region" description="Helical" evidence="1">
    <location>
        <begin position="38"/>
        <end position="56"/>
    </location>
</feature>
<dbReference type="RefSeq" id="WP_159408606.1">
    <property type="nucleotide sequence ID" value="NZ_CP026115.2"/>
</dbReference>
<protein>
    <submittedName>
        <fullName evidence="2">DUF4175 domain-containing protein</fullName>
    </submittedName>
</protein>
<reference evidence="2 3" key="1">
    <citation type="submission" date="2020-02" db="EMBL/GenBank/DDBJ databases">
        <title>Pseudomonas Putida W5 Complete Genome Assembly.</title>
        <authorList>
            <person name="Yuan Z.-C."/>
            <person name="Shaw G.A."/>
            <person name="Cusano A.D."/>
            <person name="Caddey B.J."/>
            <person name="Weselowski B.J."/>
        </authorList>
    </citation>
    <scope>NUCLEOTIDE SEQUENCE [LARGE SCALE GENOMIC DNA]</scope>
    <source>
        <strain evidence="2 3">W5</strain>
    </source>
</reference>
<name>A0A6I6XS08_PSEPU</name>
<sequence length="61" mass="6781">MSHHSQPTWRVIIWPTLIALLTISGLFAALLGDGVWDSLSWLSLGFSAAVSLSGFWPRTRR</sequence>
<dbReference type="AlphaFoldDB" id="A0A6I6XS08"/>
<feature type="transmembrane region" description="Helical" evidence="1">
    <location>
        <begin position="12"/>
        <end position="32"/>
    </location>
</feature>
<dbReference type="Proteomes" id="UP000464480">
    <property type="component" value="Chromosome"/>
</dbReference>
<gene>
    <name evidence="2" type="ORF">C2H86_00200</name>
</gene>
<keyword evidence="1" id="KW-0812">Transmembrane</keyword>
<dbReference type="EMBL" id="CP026115">
    <property type="protein sequence ID" value="QHG62926.1"/>
    <property type="molecule type" value="Genomic_DNA"/>
</dbReference>
<keyword evidence="1" id="KW-1133">Transmembrane helix</keyword>
<organism evidence="2 3">
    <name type="scientific">Pseudomonas putida</name>
    <name type="common">Arthrobacter siderocapsulatus</name>
    <dbReference type="NCBI Taxonomy" id="303"/>
    <lineage>
        <taxon>Bacteria</taxon>
        <taxon>Pseudomonadati</taxon>
        <taxon>Pseudomonadota</taxon>
        <taxon>Gammaproteobacteria</taxon>
        <taxon>Pseudomonadales</taxon>
        <taxon>Pseudomonadaceae</taxon>
        <taxon>Pseudomonas</taxon>
    </lineage>
</organism>
<evidence type="ECO:0000313" key="3">
    <source>
        <dbReference type="Proteomes" id="UP000464480"/>
    </source>
</evidence>